<dbReference type="AlphaFoldDB" id="A0A6A4PHU1"/>
<dbReference type="Proteomes" id="UP000447434">
    <property type="component" value="Chromosome 13"/>
</dbReference>
<name>A0A6A4PHU1_LUPAL</name>
<proteinExistence type="predicted"/>
<keyword evidence="2" id="KW-1185">Reference proteome</keyword>
<keyword evidence="1" id="KW-0808">Transferase</keyword>
<protein>
    <submittedName>
        <fullName evidence="1">Putative RNA-directed DNA polymerase</fullName>
    </submittedName>
</protein>
<gene>
    <name evidence="1" type="ORF">Lalb_Chr13g0293941</name>
</gene>
<sequence length="186" mass="21417">METLSMKENFWREKSRLNWHTSGDRNTKFFHKVTKIRQVTKSMSLLRDEDNILTYQSYYFLNEGEGASGPGGFGGCFYKQFWDIVGMDVFNSVKQFFTQGWIHPNMNSNVVILIPKTSNTEQIEDYRPIALANFQFKIITKVLADRLALIEARIHECICIASEAINLLDHKAFGGNLAIKFGKESF</sequence>
<reference evidence="2" key="1">
    <citation type="journal article" date="2020" name="Nat. Commun.">
        <title>Genome sequence of the cluster root forming white lupin.</title>
        <authorList>
            <person name="Hufnagel B."/>
            <person name="Marques A."/>
            <person name="Soriano A."/>
            <person name="Marques L."/>
            <person name="Divol F."/>
            <person name="Doumas P."/>
            <person name="Sallet E."/>
            <person name="Mancinotti D."/>
            <person name="Carrere S."/>
            <person name="Marande W."/>
            <person name="Arribat S."/>
            <person name="Keller J."/>
            <person name="Huneau C."/>
            <person name="Blein T."/>
            <person name="Aime D."/>
            <person name="Laguerre M."/>
            <person name="Taylor J."/>
            <person name="Schubert V."/>
            <person name="Nelson M."/>
            <person name="Geu-Flores F."/>
            <person name="Crespi M."/>
            <person name="Gallardo-Guerrero K."/>
            <person name="Delaux P.-M."/>
            <person name="Salse J."/>
            <person name="Berges H."/>
            <person name="Guyot R."/>
            <person name="Gouzy J."/>
            <person name="Peret B."/>
        </authorList>
    </citation>
    <scope>NUCLEOTIDE SEQUENCE [LARGE SCALE GENOMIC DNA]</scope>
    <source>
        <strain evidence="2">cv. Amiga</strain>
    </source>
</reference>
<comment type="caution">
    <text evidence="1">The sequence shown here is derived from an EMBL/GenBank/DDBJ whole genome shotgun (WGS) entry which is preliminary data.</text>
</comment>
<dbReference type="EMBL" id="WOCE01000013">
    <property type="protein sequence ID" value="KAE9601079.1"/>
    <property type="molecule type" value="Genomic_DNA"/>
</dbReference>
<keyword evidence="1" id="KW-0548">Nucleotidyltransferase</keyword>
<dbReference type="OrthoDB" id="1430812at2759"/>
<evidence type="ECO:0000313" key="2">
    <source>
        <dbReference type="Proteomes" id="UP000447434"/>
    </source>
</evidence>
<evidence type="ECO:0000313" key="1">
    <source>
        <dbReference type="EMBL" id="KAE9601079.1"/>
    </source>
</evidence>
<organism evidence="1 2">
    <name type="scientific">Lupinus albus</name>
    <name type="common">White lupine</name>
    <name type="synonym">Lupinus termis</name>
    <dbReference type="NCBI Taxonomy" id="3870"/>
    <lineage>
        <taxon>Eukaryota</taxon>
        <taxon>Viridiplantae</taxon>
        <taxon>Streptophyta</taxon>
        <taxon>Embryophyta</taxon>
        <taxon>Tracheophyta</taxon>
        <taxon>Spermatophyta</taxon>
        <taxon>Magnoliopsida</taxon>
        <taxon>eudicotyledons</taxon>
        <taxon>Gunneridae</taxon>
        <taxon>Pentapetalae</taxon>
        <taxon>rosids</taxon>
        <taxon>fabids</taxon>
        <taxon>Fabales</taxon>
        <taxon>Fabaceae</taxon>
        <taxon>Papilionoideae</taxon>
        <taxon>50 kb inversion clade</taxon>
        <taxon>genistoids sensu lato</taxon>
        <taxon>core genistoids</taxon>
        <taxon>Genisteae</taxon>
        <taxon>Lupinus</taxon>
    </lineage>
</organism>
<accession>A0A6A4PHU1</accession>
<keyword evidence="1" id="KW-0695">RNA-directed DNA polymerase</keyword>
<dbReference type="GO" id="GO:0003964">
    <property type="term" value="F:RNA-directed DNA polymerase activity"/>
    <property type="evidence" value="ECO:0007669"/>
    <property type="project" value="UniProtKB-KW"/>
</dbReference>